<dbReference type="PANTHER" id="PTHR43413">
    <property type="entry name" value="TRANSCRIPTIONAL REGULATOR, ASNC FAMILY"/>
    <property type="match status" value="1"/>
</dbReference>
<feature type="domain" description="Siroheme decarboxylase NirL-like HTH" evidence="7">
    <location>
        <begin position="6"/>
        <end position="52"/>
    </location>
</feature>
<dbReference type="Gene3D" id="3.30.70.3460">
    <property type="match status" value="1"/>
</dbReference>
<gene>
    <name evidence="8" type="ORF">JYB65_01035</name>
</gene>
<evidence type="ECO:0000259" key="6">
    <source>
        <dbReference type="Pfam" id="PF17805"/>
    </source>
</evidence>
<dbReference type="AlphaFoldDB" id="A0A939D6I2"/>
<comment type="caution">
    <text evidence="8">The sequence shown here is derived from an EMBL/GenBank/DDBJ whole genome shotgun (WGS) entry which is preliminary data.</text>
</comment>
<dbReference type="Pfam" id="PF22451">
    <property type="entry name" value="NirdL-like_HTH"/>
    <property type="match status" value="1"/>
</dbReference>
<comment type="pathway">
    <text evidence="2">Porphyrin-containing compound metabolism.</text>
</comment>
<dbReference type="GO" id="GO:0016829">
    <property type="term" value="F:lyase activity"/>
    <property type="evidence" value="ECO:0007669"/>
    <property type="project" value="UniProtKB-KW"/>
</dbReference>
<evidence type="ECO:0000259" key="7">
    <source>
        <dbReference type="Pfam" id="PF22451"/>
    </source>
</evidence>
<protein>
    <recommendedName>
        <fullName evidence="4">siroheme decarboxylase</fullName>
        <ecNumber evidence="4">4.1.1.111</ecNumber>
    </recommendedName>
</protein>
<proteinExistence type="inferred from homology"/>
<dbReference type="SUPFAM" id="SSF46785">
    <property type="entry name" value="Winged helix' DNA-binding domain"/>
    <property type="match status" value="1"/>
</dbReference>
<dbReference type="PANTHER" id="PTHR43413:SF1">
    <property type="entry name" value="SIROHEME DECARBOXYLASE NIRL SUBUNIT"/>
    <property type="match status" value="1"/>
</dbReference>
<name>A0A939D6I2_CLOAM</name>
<dbReference type="Proteomes" id="UP000664545">
    <property type="component" value="Unassembled WGS sequence"/>
</dbReference>
<organism evidence="8 9">
    <name type="scientific">Clostridium aminobutyricum</name>
    <dbReference type="NCBI Taxonomy" id="33953"/>
    <lineage>
        <taxon>Bacteria</taxon>
        <taxon>Bacillati</taxon>
        <taxon>Bacillota</taxon>
        <taxon>Clostridia</taxon>
        <taxon>Eubacteriales</taxon>
        <taxon>Clostridiaceae</taxon>
        <taxon>Clostridium</taxon>
    </lineage>
</organism>
<dbReference type="EC" id="4.1.1.111" evidence="4"/>
<evidence type="ECO:0000256" key="3">
    <source>
        <dbReference type="ARBA" id="ARBA00023457"/>
    </source>
</evidence>
<accession>A0A939D6I2</accession>
<dbReference type="EMBL" id="JAFJZZ010000001">
    <property type="protein sequence ID" value="MBN7771946.1"/>
    <property type="molecule type" value="Genomic_DNA"/>
</dbReference>
<evidence type="ECO:0000256" key="5">
    <source>
        <dbReference type="ARBA" id="ARBA00048470"/>
    </source>
</evidence>
<comment type="similarity">
    <text evidence="3">Belongs to the Ahb/Nir family.</text>
</comment>
<keyword evidence="9" id="KW-1185">Reference proteome</keyword>
<dbReference type="InterPro" id="IPR036390">
    <property type="entry name" value="WH_DNA-bd_sf"/>
</dbReference>
<evidence type="ECO:0000256" key="1">
    <source>
        <dbReference type="ARBA" id="ARBA00023239"/>
    </source>
</evidence>
<evidence type="ECO:0000313" key="8">
    <source>
        <dbReference type="EMBL" id="MBN7771946.1"/>
    </source>
</evidence>
<comment type="catalytic activity">
    <reaction evidence="5">
        <text>siroheme + 2 H(+) = 12,18-didecarboxysiroheme + 2 CO2</text>
        <dbReference type="Rhea" id="RHEA:19093"/>
        <dbReference type="ChEBI" id="CHEBI:15378"/>
        <dbReference type="ChEBI" id="CHEBI:16526"/>
        <dbReference type="ChEBI" id="CHEBI:60052"/>
        <dbReference type="ChEBI" id="CHEBI:140497"/>
        <dbReference type="EC" id="4.1.1.111"/>
    </reaction>
</comment>
<dbReference type="InterPro" id="IPR040523">
    <property type="entry name" value="AsnC_trans_reg2"/>
</dbReference>
<dbReference type="InterPro" id="IPR050684">
    <property type="entry name" value="HTH-Siroheme_Decarb"/>
</dbReference>
<evidence type="ECO:0000313" key="9">
    <source>
        <dbReference type="Proteomes" id="UP000664545"/>
    </source>
</evidence>
<sequence length="155" mass="18199">MVDELDKSIIRCIQTELPITQKPYQFIADQLEIDETELLKRIEIMLEKGIIRRIGAVLNHRNVGFQANAMVVWAIPEDQVQESGKKLILHSEISHCYQRKVCPNWPYNVYTMIHARTKEECETVIKKVANSIEVYDYEVLYSTTELKKTSFLYFE</sequence>
<feature type="domain" description="Siroheme decarboxylase AsnC-like ligand binding" evidence="6">
    <location>
        <begin position="63"/>
        <end position="147"/>
    </location>
</feature>
<evidence type="ECO:0000256" key="4">
    <source>
        <dbReference type="ARBA" id="ARBA00023471"/>
    </source>
</evidence>
<keyword evidence="1" id="KW-0456">Lyase</keyword>
<evidence type="ECO:0000256" key="2">
    <source>
        <dbReference type="ARBA" id="ARBA00023444"/>
    </source>
</evidence>
<reference evidence="8" key="1">
    <citation type="submission" date="2021-02" db="EMBL/GenBank/DDBJ databases">
        <title>Abyssanaerobacter marinus gen.nov., sp., nov, anaerobic bacterium isolated from the Onnuri vent field of Indian Ocean and suggestion of Mogibacteriaceae fam. nov., and proposal of reclassification of ambiguous this family's genus member.</title>
        <authorList>
            <person name="Kim Y.J."/>
            <person name="Yang J.-A."/>
        </authorList>
    </citation>
    <scope>NUCLEOTIDE SEQUENCE</scope>
    <source>
        <strain evidence="8">DSM 2634</strain>
    </source>
</reference>
<dbReference type="Pfam" id="PF17805">
    <property type="entry name" value="AsnC_trans_reg2"/>
    <property type="match status" value="1"/>
</dbReference>
<dbReference type="InterPro" id="IPR053953">
    <property type="entry name" value="NirdL-like_HTH"/>
</dbReference>